<dbReference type="InterPro" id="IPR023393">
    <property type="entry name" value="START-like_dom_sf"/>
</dbReference>
<comment type="caution">
    <text evidence="5">The sequence shown here is derived from an EMBL/GenBank/DDBJ whole genome shotgun (WGS) entry which is preliminary data.</text>
</comment>
<dbReference type="AlphaFoldDB" id="A0AA39EBN3"/>
<evidence type="ECO:0000256" key="1">
    <source>
        <dbReference type="ARBA" id="ARBA00009744"/>
    </source>
</evidence>
<evidence type="ECO:0000259" key="4">
    <source>
        <dbReference type="SMART" id="SM01037"/>
    </source>
</evidence>
<dbReference type="InterPro" id="IPR024949">
    <property type="entry name" value="Bet_v_I_allergen"/>
</dbReference>
<dbReference type="Proteomes" id="UP001168098">
    <property type="component" value="Unassembled WGS sequence"/>
</dbReference>
<dbReference type="FunFam" id="3.30.530.20:FF:000007">
    <property type="entry name" value="Major pollen allergen Bet v 1-A"/>
    <property type="match status" value="1"/>
</dbReference>
<evidence type="ECO:0000256" key="3">
    <source>
        <dbReference type="ARBA" id="ARBA00023265"/>
    </source>
</evidence>
<comment type="similarity">
    <text evidence="1">Belongs to the BetVI family.</text>
</comment>
<dbReference type="GO" id="GO:0004864">
    <property type="term" value="F:protein phosphatase inhibitor activity"/>
    <property type="evidence" value="ECO:0007669"/>
    <property type="project" value="InterPro"/>
</dbReference>
<dbReference type="SMART" id="SM01037">
    <property type="entry name" value="Bet_v_1"/>
    <property type="match status" value="1"/>
</dbReference>
<sequence length="153" mass="17264">MASKLEVDVEVKCNADKYWECIRDSNTIFPKAFPDQYKCIKVLEGDGKSVGSVRHITYGEGSPLVKESEERVDIVDEADKKVSYSVIGGDLLKYYKNFRATLVITPKGDGSLVKWTCDFEKASAEIPDPNVIKEFAVKNFIELDDYIHKTMQA</sequence>
<dbReference type="GO" id="GO:0006952">
    <property type="term" value="P:defense response"/>
    <property type="evidence" value="ECO:0007669"/>
    <property type="project" value="UniProtKB-KW"/>
</dbReference>
<dbReference type="CDD" id="cd07816">
    <property type="entry name" value="Bet_v1-like"/>
    <property type="match status" value="1"/>
</dbReference>
<accession>A0AA39EBN3</accession>
<keyword evidence="2" id="KW-0611">Plant defense</keyword>
<dbReference type="Pfam" id="PF00407">
    <property type="entry name" value="Bet_v_1"/>
    <property type="match status" value="1"/>
</dbReference>
<dbReference type="Gene3D" id="3.30.530.20">
    <property type="match status" value="1"/>
</dbReference>
<evidence type="ECO:0000313" key="5">
    <source>
        <dbReference type="EMBL" id="KAJ9709057.1"/>
    </source>
</evidence>
<dbReference type="InterPro" id="IPR000916">
    <property type="entry name" value="Bet_v_I/MLP"/>
</dbReference>
<dbReference type="SUPFAM" id="SSF55961">
    <property type="entry name" value="Bet v1-like"/>
    <property type="match status" value="1"/>
</dbReference>
<dbReference type="GO" id="GO:0038023">
    <property type="term" value="F:signaling receptor activity"/>
    <property type="evidence" value="ECO:0007669"/>
    <property type="project" value="InterPro"/>
</dbReference>
<organism evidence="5 6">
    <name type="scientific">Vitis rotundifolia</name>
    <name type="common">Muscadine grape</name>
    <dbReference type="NCBI Taxonomy" id="103349"/>
    <lineage>
        <taxon>Eukaryota</taxon>
        <taxon>Viridiplantae</taxon>
        <taxon>Streptophyta</taxon>
        <taxon>Embryophyta</taxon>
        <taxon>Tracheophyta</taxon>
        <taxon>Spermatophyta</taxon>
        <taxon>Magnoliopsida</taxon>
        <taxon>eudicotyledons</taxon>
        <taxon>Gunneridae</taxon>
        <taxon>Pentapetalae</taxon>
        <taxon>rosids</taxon>
        <taxon>Vitales</taxon>
        <taxon>Vitaceae</taxon>
        <taxon>Viteae</taxon>
        <taxon>Vitis</taxon>
    </lineage>
</organism>
<proteinExistence type="inferred from homology"/>
<keyword evidence="6" id="KW-1185">Reference proteome</keyword>
<evidence type="ECO:0000313" key="6">
    <source>
        <dbReference type="Proteomes" id="UP001168098"/>
    </source>
</evidence>
<name>A0AA39EBN3_VITRO</name>
<keyword evidence="3" id="KW-0568">Pathogenesis-related protein</keyword>
<gene>
    <name evidence="5" type="ORF">PVL29_000839</name>
</gene>
<dbReference type="PRINTS" id="PR00634">
    <property type="entry name" value="BETALLERGEN"/>
</dbReference>
<dbReference type="GO" id="GO:0010427">
    <property type="term" value="F:abscisic acid binding"/>
    <property type="evidence" value="ECO:0007669"/>
    <property type="project" value="InterPro"/>
</dbReference>
<dbReference type="GO" id="GO:0009738">
    <property type="term" value="P:abscisic acid-activated signaling pathway"/>
    <property type="evidence" value="ECO:0007669"/>
    <property type="project" value="InterPro"/>
</dbReference>
<evidence type="ECO:0000256" key="2">
    <source>
        <dbReference type="ARBA" id="ARBA00022821"/>
    </source>
</evidence>
<feature type="domain" description="Bet v I/Major latex protein" evidence="4">
    <location>
        <begin position="1"/>
        <end position="150"/>
    </location>
</feature>
<reference evidence="5 6" key="1">
    <citation type="journal article" date="2023" name="BMC Biotechnol.">
        <title>Vitis rotundifolia cv Carlos genome sequencing.</title>
        <authorList>
            <person name="Huff M."/>
            <person name="Hulse-Kemp A."/>
            <person name="Scheffler B."/>
            <person name="Youngblood R."/>
            <person name="Simpson S."/>
            <person name="Babiker E."/>
            <person name="Staton M."/>
        </authorList>
    </citation>
    <scope>NUCLEOTIDE SEQUENCE [LARGE SCALE GENOMIC DNA]</scope>
    <source>
        <tissue evidence="5">Leaf</tissue>
    </source>
</reference>
<protein>
    <recommendedName>
        <fullName evidence="4">Bet v I/Major latex protein domain-containing protein</fullName>
    </recommendedName>
</protein>
<dbReference type="InterPro" id="IPR051761">
    <property type="entry name" value="MLP-like_ligand-binding"/>
</dbReference>
<dbReference type="EMBL" id="JARBHA010000001">
    <property type="protein sequence ID" value="KAJ9709057.1"/>
    <property type="molecule type" value="Genomic_DNA"/>
</dbReference>
<dbReference type="PANTHER" id="PTHR31907">
    <property type="entry name" value="MLP-LIKE PROTEIN 423"/>
    <property type="match status" value="1"/>
</dbReference>